<protein>
    <recommendedName>
        <fullName evidence="3">F-box domain-containing protein</fullName>
    </recommendedName>
</protein>
<evidence type="ECO:0000313" key="2">
    <source>
        <dbReference type="Proteomes" id="UP001215598"/>
    </source>
</evidence>
<dbReference type="EMBL" id="JARKIB010000526">
    <property type="protein sequence ID" value="KAJ7701687.1"/>
    <property type="molecule type" value="Genomic_DNA"/>
</dbReference>
<name>A0AAD7GQL9_9AGAR</name>
<keyword evidence="2" id="KW-1185">Reference proteome</keyword>
<comment type="caution">
    <text evidence="1">The sequence shown here is derived from an EMBL/GenBank/DDBJ whole genome shotgun (WGS) entry which is preliminary data.</text>
</comment>
<proteinExistence type="predicted"/>
<accession>A0AAD7GQL9</accession>
<evidence type="ECO:0008006" key="3">
    <source>
        <dbReference type="Google" id="ProtNLM"/>
    </source>
</evidence>
<evidence type="ECO:0000313" key="1">
    <source>
        <dbReference type="EMBL" id="KAJ7701687.1"/>
    </source>
</evidence>
<dbReference type="Proteomes" id="UP001215598">
    <property type="component" value="Unassembled WGS sequence"/>
</dbReference>
<sequence length="102" mass="11884">MGSSAADRARLEEIEVEVLNLQRSIGILRAEEKQVKKRLNSRYYPVLTLPNELVSEIFLHFLPEYPRCPPMCGGLSPITLTQICRSWREIAICMTFRLHIYY</sequence>
<reference evidence="1" key="1">
    <citation type="submission" date="2023-03" db="EMBL/GenBank/DDBJ databases">
        <title>Massive genome expansion in bonnet fungi (Mycena s.s.) driven by repeated elements and novel gene families across ecological guilds.</title>
        <authorList>
            <consortium name="Lawrence Berkeley National Laboratory"/>
            <person name="Harder C.B."/>
            <person name="Miyauchi S."/>
            <person name="Viragh M."/>
            <person name="Kuo A."/>
            <person name="Thoen E."/>
            <person name="Andreopoulos B."/>
            <person name="Lu D."/>
            <person name="Skrede I."/>
            <person name="Drula E."/>
            <person name="Henrissat B."/>
            <person name="Morin E."/>
            <person name="Kohler A."/>
            <person name="Barry K."/>
            <person name="LaButti K."/>
            <person name="Morin E."/>
            <person name="Salamov A."/>
            <person name="Lipzen A."/>
            <person name="Mereny Z."/>
            <person name="Hegedus B."/>
            <person name="Baldrian P."/>
            <person name="Stursova M."/>
            <person name="Weitz H."/>
            <person name="Taylor A."/>
            <person name="Grigoriev I.V."/>
            <person name="Nagy L.G."/>
            <person name="Martin F."/>
            <person name="Kauserud H."/>
        </authorList>
    </citation>
    <scope>NUCLEOTIDE SEQUENCE</scope>
    <source>
        <strain evidence="1">CBHHK182m</strain>
    </source>
</reference>
<dbReference type="AlphaFoldDB" id="A0AAD7GQL9"/>
<gene>
    <name evidence="1" type="ORF">B0H16DRAFT_1640572</name>
</gene>
<organism evidence="1 2">
    <name type="scientific">Mycena metata</name>
    <dbReference type="NCBI Taxonomy" id="1033252"/>
    <lineage>
        <taxon>Eukaryota</taxon>
        <taxon>Fungi</taxon>
        <taxon>Dikarya</taxon>
        <taxon>Basidiomycota</taxon>
        <taxon>Agaricomycotina</taxon>
        <taxon>Agaricomycetes</taxon>
        <taxon>Agaricomycetidae</taxon>
        <taxon>Agaricales</taxon>
        <taxon>Marasmiineae</taxon>
        <taxon>Mycenaceae</taxon>
        <taxon>Mycena</taxon>
    </lineage>
</organism>